<dbReference type="EMBL" id="HG810732">
    <property type="protein sequence ID" value="CDO62065.1"/>
    <property type="molecule type" value="Genomic_DNA"/>
</dbReference>
<dbReference type="NCBIfam" id="TIGR01477">
    <property type="entry name" value="RIFIN"/>
    <property type="match status" value="1"/>
</dbReference>
<dbReference type="Pfam" id="PF02009">
    <property type="entry name" value="RIFIN"/>
    <property type="match status" value="1"/>
</dbReference>
<evidence type="ECO:0000256" key="2">
    <source>
        <dbReference type="SAM" id="SignalP"/>
    </source>
</evidence>
<evidence type="ECO:0000313" key="4">
    <source>
        <dbReference type="Proteomes" id="UP000027581"/>
    </source>
</evidence>
<sequence length="338" mass="37915">MKVHYINILLFALPLNILLLSSQEHNQRNLKSIPQHVPITRLLCECDLYIPNYDNDPQMKYVMDNFNKQTQQRFHEYDDRMTEKRKQCKDRCDKEIQKIILKDKLEKELMDKFAILQTDIQNDAIPTCICEKSLADKVEKGCLRCGYGLGTVAPTVGLIGAVAVDQLTSVLTASAMEYATKKGIEAGIKVVIEKMKDFPGLRTMTTINWSNFIKGSNYNTVDGLMKAANAAMDSIGQTCTPDSKSISIACNAISNGKTNFSPVVTAAKEDAAAKTKSVQTTTLGEVATTSYEGYATVGYSVLAIIIIILIMVIIYLILRYRRKKKMKKKLKYIKLLEE</sequence>
<feature type="signal peptide" evidence="2">
    <location>
        <begin position="1"/>
        <end position="22"/>
    </location>
</feature>
<dbReference type="PhylomeDB" id="A0A060RMQ5"/>
<dbReference type="AlphaFoldDB" id="A0A060RMQ5"/>
<feature type="transmembrane region" description="Helical" evidence="1">
    <location>
        <begin position="297"/>
        <end position="318"/>
    </location>
</feature>
<keyword evidence="2" id="KW-0732">Signal</keyword>
<evidence type="ECO:0000256" key="1">
    <source>
        <dbReference type="SAM" id="Phobius"/>
    </source>
</evidence>
<dbReference type="InterPro" id="IPR006373">
    <property type="entry name" value="VSA_Rifin"/>
</dbReference>
<protein>
    <submittedName>
        <fullName evidence="3">Rifin</fullName>
    </submittedName>
</protein>
<dbReference type="VEuPathDB" id="PlasmoDB:PRCDC_0010300"/>
<keyword evidence="4" id="KW-1185">Reference proteome</keyword>
<proteinExistence type="predicted"/>
<keyword evidence="1" id="KW-1133">Transmembrane helix</keyword>
<keyword evidence="1" id="KW-0812">Transmembrane</keyword>
<evidence type="ECO:0000313" key="3">
    <source>
        <dbReference type="EMBL" id="CDO62065.1"/>
    </source>
</evidence>
<dbReference type="VEuPathDB" id="PlasmoDB:PRG01_0908800"/>
<name>A0A060RMQ5_PLARE</name>
<accession>A0A060RMQ5</accession>
<organism evidence="3 4">
    <name type="scientific">Plasmodium reichenowi</name>
    <dbReference type="NCBI Taxonomy" id="5854"/>
    <lineage>
        <taxon>Eukaryota</taxon>
        <taxon>Sar</taxon>
        <taxon>Alveolata</taxon>
        <taxon>Apicomplexa</taxon>
        <taxon>Aconoidasida</taxon>
        <taxon>Haemosporida</taxon>
        <taxon>Plasmodiidae</taxon>
        <taxon>Plasmodium</taxon>
        <taxon>Plasmodium (Laverania)</taxon>
    </lineage>
</organism>
<dbReference type="Proteomes" id="UP000027581">
    <property type="component" value="Unassembled WGS sequence"/>
</dbReference>
<gene>
    <name evidence="3" type="primary">RIF</name>
    <name evidence="3" type="ORF">PRCDC_0010300</name>
</gene>
<feature type="chain" id="PRO_5005405862" evidence="2">
    <location>
        <begin position="23"/>
        <end position="338"/>
    </location>
</feature>
<reference evidence="3" key="1">
    <citation type="submission" date="2014-01" db="EMBL/GenBank/DDBJ databases">
        <authorList>
            <person name="Aslett M."/>
        </authorList>
    </citation>
    <scope>NUCLEOTIDE SEQUENCE</scope>
    <source>
        <strain evidence="3">CDC</strain>
    </source>
</reference>
<keyword evidence="1" id="KW-0472">Membrane</keyword>
<reference evidence="3" key="2">
    <citation type="submission" date="2014-05" db="EMBL/GenBank/DDBJ databases">
        <title>The genome sequences of chimpanzee malaria parasites reveal the path to human adaptation.</title>
        <authorList>
            <person name="Otto T.D."/>
            <person name="Rayner J.C."/>
            <person name="Boehme U."/>
            <person name="Pain A."/>
            <person name="Spottiswoode N."/>
            <person name="Sanders M."/>
            <person name="Quail M."/>
            <person name="Ollomo B."/>
            <person name="Renaud F."/>
            <person name="Thomas A.W."/>
            <person name="Prugnolle F."/>
            <person name="Conway D.J."/>
            <person name="Newbold C."/>
            <person name="Berriman M."/>
        </authorList>
    </citation>
    <scope>NUCLEOTIDE SEQUENCE [LARGE SCALE GENOMIC DNA]</scope>
    <source>
        <strain evidence="3">CDC</strain>
    </source>
</reference>